<accession>A0A1H3B550</accession>
<evidence type="ECO:0000256" key="4">
    <source>
        <dbReference type="ARBA" id="ARBA00023136"/>
    </source>
</evidence>
<evidence type="ECO:0000256" key="5">
    <source>
        <dbReference type="SAM" id="Phobius"/>
    </source>
</evidence>
<feature type="transmembrane region" description="Helical" evidence="5">
    <location>
        <begin position="408"/>
        <end position="430"/>
    </location>
</feature>
<proteinExistence type="predicted"/>
<dbReference type="InterPro" id="IPR001898">
    <property type="entry name" value="SLC13A/DASS"/>
</dbReference>
<comment type="subcellular location">
    <subcellularLocation>
        <location evidence="1">Membrane</location>
        <topology evidence="1">Multi-pass membrane protein</topology>
    </subcellularLocation>
</comment>
<protein>
    <submittedName>
        <fullName evidence="6">Anion transporter</fullName>
    </submittedName>
</protein>
<evidence type="ECO:0000313" key="6">
    <source>
        <dbReference type="EMBL" id="SDX37077.1"/>
    </source>
</evidence>
<evidence type="ECO:0000256" key="2">
    <source>
        <dbReference type="ARBA" id="ARBA00022692"/>
    </source>
</evidence>
<keyword evidence="2 5" id="KW-0812">Transmembrane</keyword>
<feature type="transmembrane region" description="Helical" evidence="5">
    <location>
        <begin position="174"/>
        <end position="196"/>
    </location>
</feature>
<dbReference type="RefSeq" id="WP_004516367.1">
    <property type="nucleotide sequence ID" value="NZ_FNOF01000038.1"/>
</dbReference>
<dbReference type="AlphaFoldDB" id="A0A1H3B550"/>
<gene>
    <name evidence="6" type="ORF">SAMN05443574_1382</name>
</gene>
<evidence type="ECO:0000256" key="3">
    <source>
        <dbReference type="ARBA" id="ARBA00022989"/>
    </source>
</evidence>
<dbReference type="Pfam" id="PF00939">
    <property type="entry name" value="Na_sulph_symp"/>
    <property type="match status" value="1"/>
</dbReference>
<feature type="transmembrane region" description="Helical" evidence="5">
    <location>
        <begin position="283"/>
        <end position="302"/>
    </location>
</feature>
<organism evidence="6 7">
    <name type="scientific">Haloarcula vallismortis</name>
    <name type="common">Halobacterium vallismortis</name>
    <dbReference type="NCBI Taxonomy" id="28442"/>
    <lineage>
        <taxon>Archaea</taxon>
        <taxon>Methanobacteriati</taxon>
        <taxon>Methanobacteriota</taxon>
        <taxon>Stenosarchaea group</taxon>
        <taxon>Halobacteria</taxon>
        <taxon>Halobacteriales</taxon>
        <taxon>Haloarculaceae</taxon>
        <taxon>Haloarcula</taxon>
    </lineage>
</organism>
<feature type="transmembrane region" description="Helical" evidence="5">
    <location>
        <begin position="371"/>
        <end position="396"/>
    </location>
</feature>
<dbReference type="PANTHER" id="PTHR10283">
    <property type="entry name" value="SOLUTE CARRIER FAMILY 13 MEMBER"/>
    <property type="match status" value="1"/>
</dbReference>
<dbReference type="GO" id="GO:0008514">
    <property type="term" value="F:organic anion transmembrane transporter activity"/>
    <property type="evidence" value="ECO:0007669"/>
    <property type="project" value="UniProtKB-ARBA"/>
</dbReference>
<feature type="transmembrane region" description="Helical" evidence="5">
    <location>
        <begin position="333"/>
        <end position="359"/>
    </location>
</feature>
<evidence type="ECO:0000256" key="1">
    <source>
        <dbReference type="ARBA" id="ARBA00004141"/>
    </source>
</evidence>
<feature type="transmembrane region" description="Helical" evidence="5">
    <location>
        <begin position="308"/>
        <end position="326"/>
    </location>
</feature>
<feature type="transmembrane region" description="Helical" evidence="5">
    <location>
        <begin position="245"/>
        <end position="271"/>
    </location>
</feature>
<feature type="transmembrane region" description="Helical" evidence="5">
    <location>
        <begin position="44"/>
        <end position="67"/>
    </location>
</feature>
<evidence type="ECO:0000313" key="7">
    <source>
        <dbReference type="Proteomes" id="UP000182573"/>
    </source>
</evidence>
<dbReference type="PANTHER" id="PTHR10283:SF82">
    <property type="entry name" value="SOLUTE CARRIER FAMILY 13 MEMBER 2"/>
    <property type="match status" value="1"/>
</dbReference>
<dbReference type="EMBL" id="FNOF01000038">
    <property type="protein sequence ID" value="SDX37077.1"/>
    <property type="molecule type" value="Genomic_DNA"/>
</dbReference>
<reference evidence="6 7" key="1">
    <citation type="submission" date="2016-10" db="EMBL/GenBank/DDBJ databases">
        <authorList>
            <person name="de Groot N.N."/>
        </authorList>
    </citation>
    <scope>NUCLEOTIDE SEQUENCE [LARGE SCALE GENOMIC DNA]</scope>
    <source>
        <strain evidence="6 7">DSM 3756</strain>
    </source>
</reference>
<keyword evidence="4 5" id="KW-0472">Membrane</keyword>
<keyword evidence="3 5" id="KW-1133">Transmembrane helix</keyword>
<dbReference type="GO" id="GO:0005886">
    <property type="term" value="C:plasma membrane"/>
    <property type="evidence" value="ECO:0007669"/>
    <property type="project" value="TreeGrafter"/>
</dbReference>
<sequence>MVFLVALVLWLTRPVPYIVSSILSVTLLYALGVVESFAVATTGYASSLIFFLLALLLLGNAIADVDLDRQVAQQLLRAETTPQRTLQSIAGSILGLALVMPSAMARAVTFIPIVEQIASEFNYADGSDFEQAAFLILGHVNPIASMALMTGGGMALVTSEIINSTVRSISWVDWALLMVPPTVLLYVLATVAAIIFTTIGEARQQNHEAAKATDSQSEGGGIAAETTQSLSREQWIVAAVTGGAVVSWIIGSFIGIPTVLPAVVAVTVLALPRIEVITATDAADVSWGIIFLIGAMLSILDAMQATGAIQYIVDLLTVLVPFGVLAQWQIIGVLLAIAVGVRVLFSTGSAAIVVALPIVLEFGGEFGINQLYLALAVLLVVGSTTLLPFNTTAVLVSMDHGPLSHRNVATFGTVMMVLSVIVAAGTWLIYWPLVT</sequence>
<name>A0A1H3B550_HALVA</name>
<dbReference type="GO" id="GO:1905039">
    <property type="term" value="P:carboxylic acid transmembrane transport"/>
    <property type="evidence" value="ECO:0007669"/>
    <property type="project" value="UniProtKB-ARBA"/>
</dbReference>
<feature type="transmembrane region" description="Helical" evidence="5">
    <location>
        <begin position="88"/>
        <end position="114"/>
    </location>
</feature>
<dbReference type="Proteomes" id="UP000182573">
    <property type="component" value="Unassembled WGS sequence"/>
</dbReference>
<feature type="transmembrane region" description="Helical" evidence="5">
    <location>
        <begin position="134"/>
        <end position="162"/>
    </location>
</feature>